<keyword evidence="3" id="KW-0378">Hydrolase</keyword>
<dbReference type="EMBL" id="AWWV01009857">
    <property type="protein sequence ID" value="OMO83530.1"/>
    <property type="molecule type" value="Genomic_DNA"/>
</dbReference>
<evidence type="ECO:0000313" key="4">
    <source>
        <dbReference type="Proteomes" id="UP000188268"/>
    </source>
</evidence>
<evidence type="ECO:0000256" key="2">
    <source>
        <dbReference type="SAM" id="Phobius"/>
    </source>
</evidence>
<feature type="transmembrane region" description="Helical" evidence="2">
    <location>
        <begin position="91"/>
        <end position="114"/>
    </location>
</feature>
<keyword evidence="2" id="KW-0812">Transmembrane</keyword>
<feature type="region of interest" description="Disordered" evidence="1">
    <location>
        <begin position="1"/>
        <end position="29"/>
    </location>
</feature>
<dbReference type="GO" id="GO:0006508">
    <property type="term" value="P:proteolysis"/>
    <property type="evidence" value="ECO:0007669"/>
    <property type="project" value="UniProtKB-KW"/>
</dbReference>
<dbReference type="Gramene" id="OMO83530">
    <property type="protein sequence ID" value="OMO83530"/>
    <property type="gene ID" value="CCACVL1_11362"/>
</dbReference>
<dbReference type="AlphaFoldDB" id="A0A1R3ILU5"/>
<evidence type="ECO:0000256" key="1">
    <source>
        <dbReference type="SAM" id="MobiDB-lite"/>
    </source>
</evidence>
<keyword evidence="3" id="KW-0482">Metalloprotease</keyword>
<gene>
    <name evidence="3" type="ORF">CCACVL1_11362</name>
</gene>
<keyword evidence="2" id="KW-1133">Transmembrane helix</keyword>
<feature type="compositionally biased region" description="Basic and acidic residues" evidence="1">
    <location>
        <begin position="1"/>
        <end position="16"/>
    </location>
</feature>
<proteinExistence type="predicted"/>
<organism evidence="3 4">
    <name type="scientific">Corchorus capsularis</name>
    <name type="common">Jute</name>
    <dbReference type="NCBI Taxonomy" id="210143"/>
    <lineage>
        <taxon>Eukaryota</taxon>
        <taxon>Viridiplantae</taxon>
        <taxon>Streptophyta</taxon>
        <taxon>Embryophyta</taxon>
        <taxon>Tracheophyta</taxon>
        <taxon>Spermatophyta</taxon>
        <taxon>Magnoliopsida</taxon>
        <taxon>eudicotyledons</taxon>
        <taxon>Gunneridae</taxon>
        <taxon>Pentapetalae</taxon>
        <taxon>rosids</taxon>
        <taxon>malvids</taxon>
        <taxon>Malvales</taxon>
        <taxon>Malvaceae</taxon>
        <taxon>Grewioideae</taxon>
        <taxon>Apeibeae</taxon>
        <taxon>Corchorus</taxon>
    </lineage>
</organism>
<name>A0A1R3ILU5_COCAP</name>
<reference evidence="3 4" key="1">
    <citation type="submission" date="2013-09" db="EMBL/GenBank/DDBJ databases">
        <title>Corchorus capsularis genome sequencing.</title>
        <authorList>
            <person name="Alam M."/>
            <person name="Haque M.S."/>
            <person name="Islam M.S."/>
            <person name="Emdad E.M."/>
            <person name="Islam M.M."/>
            <person name="Ahmed B."/>
            <person name="Halim A."/>
            <person name="Hossen Q.M.M."/>
            <person name="Hossain M.Z."/>
            <person name="Ahmed R."/>
            <person name="Khan M.M."/>
            <person name="Islam R."/>
            <person name="Rashid M.M."/>
            <person name="Khan S.A."/>
            <person name="Rahman M.S."/>
            <person name="Alam M."/>
        </authorList>
    </citation>
    <scope>NUCLEOTIDE SEQUENCE [LARGE SCALE GENOMIC DNA]</scope>
    <source>
        <strain evidence="4">cv. CVL-1</strain>
        <tissue evidence="3">Whole seedling</tissue>
    </source>
</reference>
<sequence length="193" mass="22141">MKKETEGRVGDRDKNAGDSAVGKTEQQTPSQTLLTTLTSMVDLGESIKTSILKSTLESPKAMESAIDKWHLDMEAMPYIQRIRRWSLRQRFLYNITFIVASIGFWESWVSLYAYDYYRNTTEDEIDKNVKAIKDQIDDNAKAIKDHFDDKVSNMVVLKKQIVEKKVTVTPSDLYPFSFSSSFPKVSPADRQPQ</sequence>
<evidence type="ECO:0000313" key="3">
    <source>
        <dbReference type="EMBL" id="OMO83530.1"/>
    </source>
</evidence>
<keyword evidence="3" id="KW-0645">Protease</keyword>
<dbReference type="GO" id="GO:0008237">
    <property type="term" value="F:metallopeptidase activity"/>
    <property type="evidence" value="ECO:0007669"/>
    <property type="project" value="UniProtKB-KW"/>
</dbReference>
<protein>
    <submittedName>
        <fullName evidence="3">ATP-dependent metalloprotease FtsH</fullName>
    </submittedName>
</protein>
<keyword evidence="2" id="KW-0472">Membrane</keyword>
<dbReference type="Proteomes" id="UP000188268">
    <property type="component" value="Unassembled WGS sequence"/>
</dbReference>
<accession>A0A1R3ILU5</accession>
<comment type="caution">
    <text evidence="3">The sequence shown here is derived from an EMBL/GenBank/DDBJ whole genome shotgun (WGS) entry which is preliminary data.</text>
</comment>
<keyword evidence="4" id="KW-1185">Reference proteome</keyword>